<evidence type="ECO:0000313" key="2">
    <source>
        <dbReference type="Proteomes" id="UP000541444"/>
    </source>
</evidence>
<gene>
    <name evidence="1" type="ORF">GIB67_009647</name>
</gene>
<reference evidence="1 2" key="1">
    <citation type="journal article" date="2020" name="IScience">
        <title>Genome Sequencing of the Endangered Kingdonia uniflora (Circaeasteraceae, Ranunculales) Reveals Potential Mechanisms of Evolutionary Specialization.</title>
        <authorList>
            <person name="Sun Y."/>
            <person name="Deng T."/>
            <person name="Zhang A."/>
            <person name="Moore M.J."/>
            <person name="Landis J.B."/>
            <person name="Lin N."/>
            <person name="Zhang H."/>
            <person name="Zhang X."/>
            <person name="Huang J."/>
            <person name="Zhang X."/>
            <person name="Sun H."/>
            <person name="Wang H."/>
        </authorList>
    </citation>
    <scope>NUCLEOTIDE SEQUENCE [LARGE SCALE GENOMIC DNA]</scope>
    <source>
        <strain evidence="1">TB1705</strain>
        <tissue evidence="1">Leaf</tissue>
    </source>
</reference>
<proteinExistence type="predicted"/>
<dbReference type="AlphaFoldDB" id="A0A7J7LB96"/>
<dbReference type="Proteomes" id="UP000541444">
    <property type="component" value="Unassembled WGS sequence"/>
</dbReference>
<evidence type="ECO:0000313" key="1">
    <source>
        <dbReference type="EMBL" id="KAF6139800.1"/>
    </source>
</evidence>
<accession>A0A7J7LB96</accession>
<sequence length="275" mass="31080">MNVPSASITVKETSKENPQSFGNIFHLEDGLVFQLTKANEFQAFIIWVYSSSGVDKGFGLRVSEALTKQIPPCRPTGIHEKIDHIRANTCAKKRTEEVQRNLDPKYPSIVRPLCSYHVGSGNIQLQHLTPSFCNLYLPNQDVTFTLVEEDTAYSLSGVDKDFGLRDSEAPAMQNTTCTPIRTNEKTELKCPSTIPFGTILRLENLVSESEHERYAKKRKEALDEFVRMLEEWKRLTQFQKVEGEDSFASIQVAEAGDNSYNIKGAKKAFSYPIYN</sequence>
<name>A0A7J7LB96_9MAGN</name>
<dbReference type="OrthoDB" id="1909330at2759"/>
<protein>
    <submittedName>
        <fullName evidence="1">Uncharacterized protein</fullName>
    </submittedName>
</protein>
<dbReference type="EMBL" id="JACGCM010002435">
    <property type="protein sequence ID" value="KAF6139800.1"/>
    <property type="molecule type" value="Genomic_DNA"/>
</dbReference>
<organism evidence="1 2">
    <name type="scientific">Kingdonia uniflora</name>
    <dbReference type="NCBI Taxonomy" id="39325"/>
    <lineage>
        <taxon>Eukaryota</taxon>
        <taxon>Viridiplantae</taxon>
        <taxon>Streptophyta</taxon>
        <taxon>Embryophyta</taxon>
        <taxon>Tracheophyta</taxon>
        <taxon>Spermatophyta</taxon>
        <taxon>Magnoliopsida</taxon>
        <taxon>Ranunculales</taxon>
        <taxon>Circaeasteraceae</taxon>
        <taxon>Kingdonia</taxon>
    </lineage>
</organism>
<comment type="caution">
    <text evidence="1">The sequence shown here is derived from an EMBL/GenBank/DDBJ whole genome shotgun (WGS) entry which is preliminary data.</text>
</comment>
<keyword evidence="2" id="KW-1185">Reference proteome</keyword>